<keyword evidence="1" id="KW-0812">Transmembrane</keyword>
<dbReference type="Pfam" id="PF06022">
    <property type="entry name" value="Cir_Bir_Yir"/>
    <property type="match status" value="1"/>
</dbReference>
<organism evidence="2 3">
    <name type="scientific">Plasmodium chabaudi chabaudi</name>
    <dbReference type="NCBI Taxonomy" id="31271"/>
    <lineage>
        <taxon>Eukaryota</taxon>
        <taxon>Sar</taxon>
        <taxon>Alveolata</taxon>
        <taxon>Apicomplexa</taxon>
        <taxon>Aconoidasida</taxon>
        <taxon>Haemosporida</taxon>
        <taxon>Plasmodiidae</taxon>
        <taxon>Plasmodium</taxon>
        <taxon>Plasmodium (Vinckeia)</taxon>
    </lineage>
</organism>
<evidence type="ECO:0000313" key="3">
    <source>
        <dbReference type="Proteomes" id="UP000071118"/>
    </source>
</evidence>
<keyword evidence="1" id="KW-1133">Transmembrane helix</keyword>
<dbReference type="RefSeq" id="XP_016654136.1">
    <property type="nucleotide sequence ID" value="XM_016798766.1"/>
</dbReference>
<gene>
    <name evidence="2" type="ORF">PCHAS_1200300</name>
</gene>
<reference evidence="2 3" key="1">
    <citation type="journal article" date="2014" name="BMC Biol.">
        <title>A comprehensive evaluation of rodent malaria parasite genomes and gene expression.</title>
        <authorList>
            <person name="Otto T.D."/>
            <person name="Bohme U."/>
            <person name="Jackson A.P."/>
            <person name="Hunt M."/>
            <person name="Franke-Fayard B."/>
            <person name="Hoeijmakers W.A."/>
            <person name="Religa A.A."/>
            <person name="Robertson L."/>
            <person name="Sanders M."/>
            <person name="Ogun S.A."/>
            <person name="Cunningham D."/>
            <person name="Erhart A."/>
            <person name="Billker O."/>
            <person name="Khan S.M."/>
            <person name="Stunnenberg H.G."/>
            <person name="Langhorne J."/>
            <person name="Holder A.A."/>
            <person name="Waters A.P."/>
            <person name="Newbold C.I."/>
            <person name="Pain A."/>
            <person name="Berriman M."/>
            <person name="Janse C.J."/>
        </authorList>
    </citation>
    <scope>NUCLEOTIDE SEQUENCE [LARGE SCALE GENOMIC DNA]</scope>
    <source>
        <strain evidence="2 3">AS</strain>
    </source>
</reference>
<dbReference type="InterPro" id="IPR006477">
    <property type="entry name" value="Yir_bir_cir"/>
</dbReference>
<proteinExistence type="predicted"/>
<dbReference type="Proteomes" id="UP000071118">
    <property type="component" value="Chromosome 12"/>
</dbReference>
<name>A0A4V0K9W6_PLACU</name>
<sequence length="317" mass="36197">MSEELCGAIKFADENVVFDSTSQNYNFNDGILKAYCPIKDKDGNGQCESDDLKLGSAFMALLNNFKSIDGENPEGDKLYQYAILWLSYKIKQNPKIDFIRTTIDDILKQNEWYNELGITVDDKKSTIRFHYIYMNNLYNFLKGICETINKCKVSSNSNDCQESAKKCVDLYRACIMQFPWREVCNPYCRVLSNLKKDYEKIRGKYNNIPELKLTEGLFECNVECSKKNIQYKDIVDAQNNSSGGSKIVTPAVVSLPSPPVTPTSINNGNKLPYIAIPFILIPIILGISYKYLTPVWRKKAKRKAMKKIINLSDQKKA</sequence>
<dbReference type="EMBL" id="LK022889">
    <property type="protein sequence ID" value="VTZ69473.1"/>
    <property type="molecule type" value="Genomic_DNA"/>
</dbReference>
<evidence type="ECO:0000256" key="1">
    <source>
        <dbReference type="SAM" id="Phobius"/>
    </source>
</evidence>
<accession>A0A4V0K9W6</accession>
<keyword evidence="1" id="KW-0472">Membrane</keyword>
<feature type="transmembrane region" description="Helical" evidence="1">
    <location>
        <begin position="271"/>
        <end position="292"/>
    </location>
</feature>
<dbReference type="AlphaFoldDB" id="A0A4V0K9W6"/>
<protein>
    <submittedName>
        <fullName evidence="2">CIR protein</fullName>
    </submittedName>
</protein>
<dbReference type="GeneID" id="27794938"/>
<keyword evidence="3" id="KW-1185">Reference proteome</keyword>
<evidence type="ECO:0000313" key="2">
    <source>
        <dbReference type="EMBL" id="VTZ69473.1"/>
    </source>
</evidence>
<dbReference type="KEGG" id="pcb:PCHAS_1200300"/>
<dbReference type="VEuPathDB" id="PlasmoDB:PCHAS_1200300"/>